<proteinExistence type="predicted"/>
<comment type="caution">
    <text evidence="2">The sequence shown here is derived from an EMBL/GenBank/DDBJ whole genome shotgun (WGS) entry which is preliminary data.</text>
</comment>
<dbReference type="EMBL" id="JAHLQN010000001">
    <property type="protein sequence ID" value="MBU5626402.1"/>
    <property type="molecule type" value="Genomic_DNA"/>
</dbReference>
<dbReference type="RefSeq" id="WP_216631890.1">
    <property type="nucleotide sequence ID" value="NZ_JAHLQN010000001.1"/>
</dbReference>
<evidence type="ECO:0000313" key="2">
    <source>
        <dbReference type="EMBL" id="MBU5626402.1"/>
    </source>
</evidence>
<dbReference type="InterPro" id="IPR025874">
    <property type="entry name" value="DZR"/>
</dbReference>
<accession>A0ABS6F7Y8</accession>
<name>A0ABS6F7Y8_9FIRM</name>
<organism evidence="2 3">
    <name type="scientific">Dysosmobacter acutus</name>
    <dbReference type="NCBI Taxonomy" id="2841504"/>
    <lineage>
        <taxon>Bacteria</taxon>
        <taxon>Bacillati</taxon>
        <taxon>Bacillota</taxon>
        <taxon>Clostridia</taxon>
        <taxon>Eubacteriales</taxon>
        <taxon>Oscillospiraceae</taxon>
        <taxon>Dysosmobacter</taxon>
    </lineage>
</organism>
<dbReference type="Pfam" id="PF12773">
    <property type="entry name" value="DZR"/>
    <property type="match status" value="1"/>
</dbReference>
<evidence type="ECO:0000259" key="1">
    <source>
        <dbReference type="Pfam" id="PF12773"/>
    </source>
</evidence>
<feature type="domain" description="DZANK-type" evidence="1">
    <location>
        <begin position="33"/>
        <end position="88"/>
    </location>
</feature>
<dbReference type="Proteomes" id="UP000787672">
    <property type="component" value="Unassembled WGS sequence"/>
</dbReference>
<gene>
    <name evidence="2" type="ORF">KQI82_05630</name>
</gene>
<protein>
    <submittedName>
        <fullName evidence="2">Zinc ribbon domain-containing protein</fullName>
    </submittedName>
</protein>
<evidence type="ECO:0000313" key="3">
    <source>
        <dbReference type="Proteomes" id="UP000787672"/>
    </source>
</evidence>
<reference evidence="2 3" key="1">
    <citation type="submission" date="2021-06" db="EMBL/GenBank/DDBJ databases">
        <authorList>
            <person name="Sun Q."/>
            <person name="Li D."/>
        </authorList>
    </citation>
    <scope>NUCLEOTIDE SEQUENCE [LARGE SCALE GENOMIC DNA]</scope>
    <source>
        <strain evidence="2 3">MSJ-2</strain>
    </source>
</reference>
<sequence>MTNYDLRTRKALRQVTLLEFGFGPETMRRCKLCPECGRANPAQDTHCADCGAVLPEKTLYDFYLSRHRCCPGCGVAVTDYAVYCPECGTRLPKAGVTRRKETAV</sequence>
<keyword evidence="3" id="KW-1185">Reference proteome</keyword>